<accession>A0AAF5I428</accession>
<organism evidence="1 2">
    <name type="scientific">Strongyloides stercoralis</name>
    <name type="common">Threadworm</name>
    <dbReference type="NCBI Taxonomy" id="6248"/>
    <lineage>
        <taxon>Eukaryota</taxon>
        <taxon>Metazoa</taxon>
        <taxon>Ecdysozoa</taxon>
        <taxon>Nematoda</taxon>
        <taxon>Chromadorea</taxon>
        <taxon>Rhabditida</taxon>
        <taxon>Tylenchina</taxon>
        <taxon>Panagrolaimomorpha</taxon>
        <taxon>Strongyloidoidea</taxon>
        <taxon>Strongyloididae</taxon>
        <taxon>Strongyloides</taxon>
    </lineage>
</organism>
<sequence>MYNSYRTTYKNLKRLRKNFYNEIREKNEKNVANETDSLSIKHANIENLDNERWDLIPIEDNNEDDNNNVPLYENSKIMLKDFVNDLMNIKIKNGVSDRAHELYLSLIKKISPQPNKLLATLEETRNFLKKVKISLADEAMYKDLSNGKVVVYNAKRRIDNIFNMYMKKIILYTEEMLASAELKDSICGDFYRLINNNFEFANVNKKLSIRNKFRFYIPLAIFYGEQKPPLEFMEEKILRSFEKYKFFEKSLFNYNGQEMNYYVQFVNITADIIVKNDFLMMKSFKHTYGCTLCLTPCKNILKRPVYPSAKECEYRSRETIISNVDKAIRNINTINDYNRHKNRLPILFKDIMYPYTTTVDWFYSVLQGSFLCDYENILITGFYANNDGFMVLPLKNSYENMFDETVSNNKISRCFSRKVRTLQFFDSYKASEMKLIFLYIFPIVITIGSLLKNDITKEIVDSIEKALFIWHKHRFQTIISYQEKISISNIEKYVIDIELSETIKNTFNKEIQIFKDSNYLSLLSNGKILNNMVSNLERNIIDQDSYIYIREENNSDFLPFILEYIALDESNNIFFVTTKIEIKGTIENYIKHDDIEIVNLIKETNFFKKYYEIDTIKRNIKIFDARLKRMSFIKGVCIKSNKKSFICP</sequence>
<reference evidence="2" key="1">
    <citation type="submission" date="2024-02" db="UniProtKB">
        <authorList>
            <consortium name="WormBaseParasite"/>
        </authorList>
    </citation>
    <scope>IDENTIFICATION</scope>
</reference>
<dbReference type="WBParaSite" id="TCONS_00016216.p1">
    <property type="protein sequence ID" value="TCONS_00016216.p1"/>
    <property type="gene ID" value="XLOC_010888"/>
</dbReference>
<dbReference type="Proteomes" id="UP000035681">
    <property type="component" value="Unplaced"/>
</dbReference>
<evidence type="ECO:0000313" key="2">
    <source>
        <dbReference type="WBParaSite" id="TCONS_00016216.p1"/>
    </source>
</evidence>
<proteinExistence type="predicted"/>
<dbReference type="AlphaFoldDB" id="A0AAF5I428"/>
<evidence type="ECO:0000313" key="1">
    <source>
        <dbReference type="Proteomes" id="UP000035681"/>
    </source>
</evidence>
<protein>
    <submittedName>
        <fullName evidence="2">Uncharacterized protein</fullName>
    </submittedName>
</protein>
<keyword evidence="1" id="KW-1185">Reference proteome</keyword>
<name>A0AAF5I428_STRER</name>